<feature type="transmembrane region" description="Helical" evidence="1">
    <location>
        <begin position="163"/>
        <end position="183"/>
    </location>
</feature>
<dbReference type="EMBL" id="JAPWIJ010000003">
    <property type="protein sequence ID" value="MCZ4518670.1"/>
    <property type="molecule type" value="Genomic_DNA"/>
</dbReference>
<name>A0ABT4MCJ2_9NOCA</name>
<dbReference type="InterPro" id="IPR027787">
    <property type="entry name" value="Alpha/beta-hydrolase_catalytic"/>
</dbReference>
<evidence type="ECO:0000259" key="3">
    <source>
        <dbReference type="Pfam" id="PF15420"/>
    </source>
</evidence>
<evidence type="ECO:0000259" key="2">
    <source>
        <dbReference type="Pfam" id="PF10081"/>
    </source>
</evidence>
<dbReference type="SUPFAM" id="SSF53474">
    <property type="entry name" value="alpha/beta-Hydrolases"/>
    <property type="match status" value="1"/>
</dbReference>
<keyword evidence="1" id="KW-0472">Membrane</keyword>
<dbReference type="Proteomes" id="UP001081071">
    <property type="component" value="Unassembled WGS sequence"/>
</dbReference>
<proteinExistence type="predicted"/>
<dbReference type="Pfam" id="PF10081">
    <property type="entry name" value="Abhydrolase_9"/>
    <property type="match status" value="2"/>
</dbReference>
<feature type="domain" description="Alpha/beta-hydrolase catalytic" evidence="2">
    <location>
        <begin position="239"/>
        <end position="385"/>
    </location>
</feature>
<evidence type="ECO:0000313" key="5">
    <source>
        <dbReference type="Proteomes" id="UP001081071"/>
    </source>
</evidence>
<evidence type="ECO:0000256" key="1">
    <source>
        <dbReference type="SAM" id="Phobius"/>
    </source>
</evidence>
<feature type="transmembrane region" description="Helical" evidence="1">
    <location>
        <begin position="127"/>
        <end position="151"/>
    </location>
</feature>
<comment type="caution">
    <text evidence="4">The sequence shown here is derived from an EMBL/GenBank/DDBJ whole genome shotgun (WGS) entry which is preliminary data.</text>
</comment>
<dbReference type="InterPro" id="IPR027788">
    <property type="entry name" value="Alpha/beta-hydrolase_N_dom"/>
</dbReference>
<feature type="transmembrane region" description="Helical" evidence="1">
    <location>
        <begin position="57"/>
        <end position="76"/>
    </location>
</feature>
<feature type="domain" description="Alpha/beta-hydrolase catalytic" evidence="2">
    <location>
        <begin position="393"/>
        <end position="455"/>
    </location>
</feature>
<protein>
    <submittedName>
        <fullName evidence="4">Alpha/beta-hydrolase family protein</fullName>
    </submittedName>
</protein>
<sequence length="466" mass="47623">MIAPITGSFGRIGSAGTSVAPPLSTGIRLPRIGTSIALTAAVSMSSAPALLPRPAVTQALLIGVSMAIALTLAWSARHALGTGRPAGFGARAWTAGAGTVVSIGAVFSNILWQNKLRAAMATPAVDWHYAVDILGGAACVALTLWGIGLATRRVSAALGGVRSIALIAVVGVLSYVVAVPALWSAMSGSFSASSSAIDGTVTAPIATTRSGGPDSLVPWGTLGREGRKFVSGGFVPSTVRTYVGLDSAPTLDRRVALAVADMERAGAFDRRVVVVAIPTGSGWVDENAVTGAESRFGGDVATVAVQYSNKPSWATFMFAEDDARRSAEAVAHAVAARAAAKSTPPQIVVYGQSLGAVAGSDTYLSLRRTDPLVCGAVWAGPPAGAVNTDDATVLANSSDPVVRWSARLLWSAPDSTATRHDAPAPMWLPLVSFVQTSVDMAAALDVEAGHGHRYGIDQGTSMPLCR</sequence>
<gene>
    <name evidence="4" type="ORF">O4220_09075</name>
</gene>
<feature type="domain" description="Alpha/beta-hydrolase N-terminal" evidence="3">
    <location>
        <begin position="47"/>
        <end position="233"/>
    </location>
</feature>
<evidence type="ECO:0000313" key="4">
    <source>
        <dbReference type="EMBL" id="MCZ4518670.1"/>
    </source>
</evidence>
<organism evidence="4 5">
    <name type="scientific">Rhodococcus ruber</name>
    <dbReference type="NCBI Taxonomy" id="1830"/>
    <lineage>
        <taxon>Bacteria</taxon>
        <taxon>Bacillati</taxon>
        <taxon>Actinomycetota</taxon>
        <taxon>Actinomycetes</taxon>
        <taxon>Mycobacteriales</taxon>
        <taxon>Nocardiaceae</taxon>
        <taxon>Rhodococcus</taxon>
    </lineage>
</organism>
<keyword evidence="5" id="KW-1185">Reference proteome</keyword>
<feature type="transmembrane region" description="Helical" evidence="1">
    <location>
        <begin position="88"/>
        <end position="107"/>
    </location>
</feature>
<accession>A0ABT4MCJ2</accession>
<keyword evidence="1" id="KW-0812">Transmembrane</keyword>
<reference evidence="4" key="1">
    <citation type="submission" date="2022-12" db="EMBL/GenBank/DDBJ databases">
        <authorList>
            <person name="Krivoruchko A.V."/>
            <person name="Elkin A."/>
        </authorList>
    </citation>
    <scope>NUCLEOTIDE SEQUENCE</scope>
    <source>
        <strain evidence="4">IEGM 1391</strain>
    </source>
</reference>
<dbReference type="Pfam" id="PF15420">
    <property type="entry name" value="Abhydrolase_9_N"/>
    <property type="match status" value="1"/>
</dbReference>
<keyword evidence="1" id="KW-1133">Transmembrane helix</keyword>
<dbReference type="RefSeq" id="WP_269603278.1">
    <property type="nucleotide sequence ID" value="NZ_JAPWIJ010000003.1"/>
</dbReference>
<dbReference type="InterPro" id="IPR029058">
    <property type="entry name" value="AB_hydrolase_fold"/>
</dbReference>